<dbReference type="Proteomes" id="UP000634919">
    <property type="component" value="Unassembled WGS sequence"/>
</dbReference>
<organism evidence="2 3">
    <name type="scientific">Comamonas avium</name>
    <dbReference type="NCBI Taxonomy" id="2762231"/>
    <lineage>
        <taxon>Bacteria</taxon>
        <taxon>Pseudomonadati</taxon>
        <taxon>Pseudomonadota</taxon>
        <taxon>Betaproteobacteria</taxon>
        <taxon>Burkholderiales</taxon>
        <taxon>Comamonadaceae</taxon>
        <taxon>Comamonas</taxon>
    </lineage>
</organism>
<keyword evidence="1" id="KW-0963">Cytoplasm</keyword>
<keyword evidence="1" id="KW-0804">Transcription</keyword>
<proteinExistence type="inferred from homology"/>
<protein>
    <recommendedName>
        <fullName evidence="1">Ferric uptake regulation protein</fullName>
    </recommendedName>
</protein>
<comment type="subunit">
    <text evidence="1">Homodimer.</text>
</comment>
<dbReference type="Gene3D" id="1.10.10.10">
    <property type="entry name" value="Winged helix-like DNA-binding domain superfamily/Winged helix DNA-binding domain"/>
    <property type="match status" value="1"/>
</dbReference>
<dbReference type="PANTHER" id="PTHR33202">
    <property type="entry name" value="ZINC UPTAKE REGULATION PROTEIN"/>
    <property type="match status" value="1"/>
</dbReference>
<keyword evidence="1" id="KW-0805">Transcription regulation</keyword>
<comment type="caution">
    <text evidence="2">The sequence shown here is derived from an EMBL/GenBank/DDBJ whole genome shotgun (WGS) entry which is preliminary data.</text>
</comment>
<dbReference type="SUPFAM" id="SSF46785">
    <property type="entry name" value="Winged helix' DNA-binding domain"/>
    <property type="match status" value="1"/>
</dbReference>
<comment type="similarity">
    <text evidence="1">Belongs to the Fur family.</text>
</comment>
<dbReference type="Pfam" id="PF01475">
    <property type="entry name" value="FUR"/>
    <property type="match status" value="1"/>
</dbReference>
<evidence type="ECO:0000313" key="2">
    <source>
        <dbReference type="EMBL" id="MBD7961267.1"/>
    </source>
</evidence>
<gene>
    <name evidence="1" type="primary">fur</name>
    <name evidence="2" type="ORF">H9646_12300</name>
</gene>
<dbReference type="InterPro" id="IPR002481">
    <property type="entry name" value="FUR"/>
</dbReference>
<keyword evidence="1" id="KW-0238">DNA-binding</keyword>
<dbReference type="CDD" id="cd07153">
    <property type="entry name" value="Fur_like"/>
    <property type="match status" value="1"/>
</dbReference>
<accession>A0ABR8SCQ4</accession>
<dbReference type="InterPro" id="IPR036390">
    <property type="entry name" value="WH_DNA-bd_sf"/>
</dbReference>
<keyword evidence="1" id="KW-0408">Iron</keyword>
<keyword evidence="1" id="KW-0479">Metal-binding</keyword>
<keyword evidence="1" id="KW-0678">Repressor</keyword>
<evidence type="ECO:0000313" key="3">
    <source>
        <dbReference type="Proteomes" id="UP000634919"/>
    </source>
</evidence>
<keyword evidence="1" id="KW-0862">Zinc</keyword>
<dbReference type="InterPro" id="IPR036388">
    <property type="entry name" value="WH-like_DNA-bd_sf"/>
</dbReference>
<name>A0ABR8SCQ4_9BURK</name>
<dbReference type="PANTHER" id="PTHR33202:SF7">
    <property type="entry name" value="FERRIC UPTAKE REGULATION PROTEIN"/>
    <property type="match status" value="1"/>
</dbReference>
<reference evidence="2 3" key="1">
    <citation type="submission" date="2020-08" db="EMBL/GenBank/DDBJ databases">
        <title>A Genomic Blueprint of the Chicken Gut Microbiome.</title>
        <authorList>
            <person name="Gilroy R."/>
            <person name="Ravi A."/>
            <person name="Getino M."/>
            <person name="Pursley I."/>
            <person name="Horton D.L."/>
            <person name="Alikhan N.-F."/>
            <person name="Baker D."/>
            <person name="Gharbi K."/>
            <person name="Hall N."/>
            <person name="Watson M."/>
            <person name="Adriaenssens E.M."/>
            <person name="Foster-Nyarko E."/>
            <person name="Jarju S."/>
            <person name="Secka A."/>
            <person name="Antonio M."/>
            <person name="Oren A."/>
            <person name="Chaudhuri R."/>
            <person name="La Ragione R.M."/>
            <person name="Hildebrand F."/>
            <person name="Pallen M.J."/>
        </authorList>
    </citation>
    <scope>NUCLEOTIDE SEQUENCE [LARGE SCALE GENOMIC DNA]</scope>
    <source>
        <strain evidence="2 3">Sa2CVA6</strain>
    </source>
</reference>
<comment type="subcellular location">
    <subcellularLocation>
        <location evidence="1">Cytoplasm</location>
    </subcellularLocation>
</comment>
<sequence length="160" mass="18084">MTVSHHPAPLPTTDSDLETRLRDAGIQPTRQRMAIAQVLLHSPVHMAADDILLSARHFLPSLSRATVYNTLPLFVEKGLLRALRLDPERTVYDSRTDTHSHIYHEDTGMLEDLPAEMLQWPSLPAISENLELVGLDLIVRVRQRPTQCTAQKQQPNNQRG</sequence>
<dbReference type="EMBL" id="JACSQK010000005">
    <property type="protein sequence ID" value="MBD7961267.1"/>
    <property type="molecule type" value="Genomic_DNA"/>
</dbReference>
<evidence type="ECO:0000256" key="1">
    <source>
        <dbReference type="RuleBase" id="RU364037"/>
    </source>
</evidence>
<dbReference type="RefSeq" id="WP_191723648.1">
    <property type="nucleotide sequence ID" value="NZ_JACSQK010000005.1"/>
</dbReference>
<keyword evidence="3" id="KW-1185">Reference proteome</keyword>